<dbReference type="GO" id="GO:0000166">
    <property type="term" value="F:nucleotide binding"/>
    <property type="evidence" value="ECO:0007669"/>
    <property type="project" value="UniProtKB-KW"/>
</dbReference>
<proteinExistence type="predicted"/>
<dbReference type="CDD" id="cd00077">
    <property type="entry name" value="HDc"/>
    <property type="match status" value="1"/>
</dbReference>
<dbReference type="STRING" id="59374.FSU_0421"/>
<dbReference type="SUPFAM" id="SSF109604">
    <property type="entry name" value="HD-domain/PDEase-like"/>
    <property type="match status" value="1"/>
</dbReference>
<dbReference type="InterPro" id="IPR003607">
    <property type="entry name" value="HD/PDEase_dom"/>
</dbReference>
<gene>
    <name evidence="3" type="ordered locus">Fisuc_0028</name>
    <name evidence="4" type="ordered locus">FSU_0421</name>
</gene>
<reference evidence="5" key="2">
    <citation type="submission" date="2010-08" db="EMBL/GenBank/DDBJ databases">
        <title>Complete sequence of Fibrobacter succinogenes subsp. succinogenes S85.</title>
        <authorList>
            <person name="Durkin A.S."/>
            <person name="Nelson K.E."/>
            <person name="Morrison M."/>
            <person name="Forsberg C.W."/>
            <person name="Wilson D.B."/>
            <person name="Russell J.B."/>
            <person name="Cann I.K.O."/>
            <person name="Mackie R.I."/>
            <person name="White B.A."/>
        </authorList>
    </citation>
    <scope>NUCLEOTIDE SEQUENCE [LARGE SCALE GENOMIC DNA]</scope>
    <source>
        <strain evidence="5">ATCC 19169 / S85</strain>
    </source>
</reference>
<sequence length="249" mass="28724">MQNNFRQIENILSSSNPIAEIQLHKDEFFEFIDRYMVGCEHKNFHSEGDVWEHTKLVIQNVVAEEHDWMDVLVALLHDVGKKDALQRNNGKNMQGHEIEGARIALEWLVKMNFDRKIREQVLWLICNHMKALDLKVMRSKYDIWQLVKHPLFGRLRHLACADCKATLDAEGKPHDDFEEILKRPIVAECLENEMPVAIVEADDFASQKWDDIRVENALVFCHKMQINGGVLSKESLIRAAIKTIGGSNG</sequence>
<dbReference type="SUPFAM" id="SSF81891">
    <property type="entry name" value="Poly A polymerase C-terminal region-like"/>
    <property type="match status" value="1"/>
</dbReference>
<dbReference type="PANTHER" id="PTHR47545:SF1">
    <property type="entry name" value="MULTIFUNCTIONAL CCA PROTEIN"/>
    <property type="match status" value="1"/>
</dbReference>
<evidence type="ECO:0000256" key="1">
    <source>
        <dbReference type="ARBA" id="ARBA00022741"/>
    </source>
</evidence>
<dbReference type="eggNOG" id="COG0617">
    <property type="taxonomic scope" value="Bacteria"/>
</dbReference>
<dbReference type="Proteomes" id="UP000001497">
    <property type="component" value="Chromosome"/>
</dbReference>
<evidence type="ECO:0000259" key="2">
    <source>
        <dbReference type="Pfam" id="PF01966"/>
    </source>
</evidence>
<reference evidence="4" key="3">
    <citation type="submission" date="2010-08" db="EMBL/GenBank/DDBJ databases">
        <authorList>
            <person name="Durkin A.S."/>
            <person name="Nelson K.E."/>
            <person name="Morrison M."/>
            <person name="Forsberg C.W."/>
            <person name="Wilson D.B."/>
            <person name="Russell J.B."/>
            <person name="Cann I.K.O."/>
            <person name="Mackie R.I."/>
            <person name="White B.A."/>
        </authorList>
    </citation>
    <scope>NUCLEOTIDE SEQUENCE</scope>
    <source>
        <strain evidence="4">S85</strain>
    </source>
</reference>
<evidence type="ECO:0000313" key="4">
    <source>
        <dbReference type="EMBL" id="ADL25666.1"/>
    </source>
</evidence>
<organism evidence="4 5">
    <name type="scientific">Fibrobacter succinogenes (strain ATCC 19169 / S85)</name>
    <dbReference type="NCBI Taxonomy" id="59374"/>
    <lineage>
        <taxon>Bacteria</taxon>
        <taxon>Pseudomonadati</taxon>
        <taxon>Fibrobacterota</taxon>
        <taxon>Fibrobacteria</taxon>
        <taxon>Fibrobacterales</taxon>
        <taxon>Fibrobacteraceae</taxon>
        <taxon>Fibrobacter</taxon>
    </lineage>
</organism>
<evidence type="ECO:0000313" key="6">
    <source>
        <dbReference type="Proteomes" id="UP000001497"/>
    </source>
</evidence>
<dbReference type="Proteomes" id="UP000000517">
    <property type="component" value="Chromosome"/>
</dbReference>
<dbReference type="Gene3D" id="1.10.3090.10">
    <property type="entry name" value="cca-adding enzyme, domain 2"/>
    <property type="match status" value="1"/>
</dbReference>
<dbReference type="InterPro" id="IPR006674">
    <property type="entry name" value="HD_domain"/>
</dbReference>
<dbReference type="EMBL" id="CP002158">
    <property type="protein sequence ID" value="ADL25666.1"/>
    <property type="molecule type" value="Genomic_DNA"/>
</dbReference>
<dbReference type="KEGG" id="fsu:Fisuc_0028"/>
<keyword evidence="1" id="KW-0547">Nucleotide-binding</keyword>
<dbReference type="InterPro" id="IPR050124">
    <property type="entry name" value="tRNA_CCA-adding_enzyme"/>
</dbReference>
<dbReference type="OrthoDB" id="9805698at2"/>
<evidence type="ECO:0000313" key="3">
    <source>
        <dbReference type="EMBL" id="ACX73643.1"/>
    </source>
</evidence>
<dbReference type="AlphaFoldDB" id="C9RIZ9"/>
<evidence type="ECO:0000313" key="5">
    <source>
        <dbReference type="Proteomes" id="UP000000517"/>
    </source>
</evidence>
<name>C9RIZ9_FIBSS</name>
<reference evidence="3 6" key="1">
    <citation type="submission" date="2009-10" db="EMBL/GenBank/DDBJ databases">
        <title>Complete sequence of Fibrobacter succinogenes subsp. succinogenes S85.</title>
        <authorList>
            <consortium name="US DOE Joint Genome Institute"/>
            <person name="Lucas S."/>
            <person name="Copeland A."/>
            <person name="Lapidus A."/>
            <person name="Glavina del Rio T."/>
            <person name="Tice H."/>
            <person name="Bruce D."/>
            <person name="Goodwin L."/>
            <person name="Pitluck S."/>
            <person name="Chertkov O."/>
            <person name="Detter J.C."/>
            <person name="Han C."/>
            <person name="Tapia R."/>
            <person name="Larimer F."/>
            <person name="Land M."/>
            <person name="Hauser L."/>
            <person name="Kyrpides N."/>
            <person name="Mikhailova N."/>
            <person name="Weimer P.J."/>
            <person name="Stevenson D.M."/>
            <person name="Boyum J."/>
            <person name="Brumm P.I."/>
            <person name="Mead D."/>
        </authorList>
    </citation>
    <scope>NUCLEOTIDE SEQUENCE [LARGE SCALE GENOMIC DNA]</scope>
    <source>
        <strain evidence="6">ATCC 19169 / S85</strain>
        <strain evidence="3">S85</strain>
    </source>
</reference>
<dbReference type="Pfam" id="PF01966">
    <property type="entry name" value="HD"/>
    <property type="match status" value="1"/>
</dbReference>
<accession>C9RIZ9</accession>
<feature type="domain" description="HD" evidence="2">
    <location>
        <begin position="72"/>
        <end position="135"/>
    </location>
</feature>
<protein>
    <submittedName>
        <fullName evidence="4">Conserved domain protein</fullName>
    </submittedName>
</protein>
<dbReference type="EMBL" id="CP001792">
    <property type="protein sequence ID" value="ACX73643.1"/>
    <property type="molecule type" value="Genomic_DNA"/>
</dbReference>
<dbReference type="HOGENOM" id="CLU_1114494_0_0_0"/>
<dbReference type="PANTHER" id="PTHR47545">
    <property type="entry name" value="MULTIFUNCTIONAL CCA PROTEIN"/>
    <property type="match status" value="1"/>
</dbReference>
<dbReference type="KEGG" id="fsc:FSU_0421"/>
<keyword evidence="6" id="KW-1185">Reference proteome</keyword>